<protein>
    <recommendedName>
        <fullName evidence="3">DUF104 domain-containing protein</fullName>
    </recommendedName>
</protein>
<gene>
    <name evidence="1" type="ORF">QUF54_01365</name>
</gene>
<dbReference type="Proteomes" id="UP001171945">
    <property type="component" value="Unassembled WGS sequence"/>
</dbReference>
<organism evidence="1 2">
    <name type="scientific">Candidatus Marithioploca araucensis</name>
    <dbReference type="NCBI Taxonomy" id="70273"/>
    <lineage>
        <taxon>Bacteria</taxon>
        <taxon>Pseudomonadati</taxon>
        <taxon>Pseudomonadota</taxon>
        <taxon>Gammaproteobacteria</taxon>
        <taxon>Thiotrichales</taxon>
        <taxon>Thiotrichaceae</taxon>
        <taxon>Candidatus Marithioploca</taxon>
    </lineage>
</organism>
<proteinExistence type="predicted"/>
<dbReference type="EMBL" id="JAUCGM010000032">
    <property type="protein sequence ID" value="MDM8561985.1"/>
    <property type="molecule type" value="Genomic_DNA"/>
</dbReference>
<reference evidence="1" key="1">
    <citation type="submission" date="2023-06" db="EMBL/GenBank/DDBJ databases">
        <title>Uncultivated large filamentous bacteria from sulfidic sediments reveal new species and different genomic features in energy metabolism and defense.</title>
        <authorList>
            <person name="Fonseca A."/>
        </authorList>
    </citation>
    <scope>NUCLEOTIDE SEQUENCE</scope>
    <source>
        <strain evidence="1">HSG4</strain>
    </source>
</reference>
<evidence type="ECO:0008006" key="3">
    <source>
        <dbReference type="Google" id="ProtNLM"/>
    </source>
</evidence>
<name>A0ABT7VQP9_9GAMM</name>
<accession>A0ABT7VQP9</accession>
<comment type="caution">
    <text evidence="1">The sequence shown here is derived from an EMBL/GenBank/DDBJ whole genome shotgun (WGS) entry which is preliminary data.</text>
</comment>
<evidence type="ECO:0000313" key="1">
    <source>
        <dbReference type="EMBL" id="MDM8561985.1"/>
    </source>
</evidence>
<keyword evidence="2" id="KW-1185">Reference proteome</keyword>
<evidence type="ECO:0000313" key="2">
    <source>
        <dbReference type="Proteomes" id="UP001171945"/>
    </source>
</evidence>
<sequence>MQEALRKIYDVTSDTLTIKIPPNISYPKKAEVIVLFLENKIDPIPQADPWKATRQFREKLEQSGRVFSDSVELIREDRER</sequence>